<dbReference type="InterPro" id="IPR028978">
    <property type="entry name" value="Chorismate_lyase_/UTRA_dom_sf"/>
</dbReference>
<dbReference type="Gene3D" id="3.40.1410.10">
    <property type="entry name" value="Chorismate lyase-like"/>
    <property type="match status" value="1"/>
</dbReference>
<sequence>MTRPAPATLKERIRGDLEARILSGAWPPGHRIPFESELTAQYGCSRMTVNKVLAGLAEAGLIERRRRAGTFVAQPALQSAVLQIPDIPTEVGARGERYGLELLHRRTRAAGPHDPAASGLVPGQPVLELTCRHLANGRPFALEERLISLVTVPAAAQADFSTDPPGTWLLRHVPWTQAQHRITAINASARVARALELPAGGACLAVERRTWRGEETLTYVQQTFRGDLYSLGARFAP</sequence>
<dbReference type="InterPro" id="IPR050679">
    <property type="entry name" value="Bact_HTH_transcr_reg"/>
</dbReference>
<dbReference type="InterPro" id="IPR036390">
    <property type="entry name" value="WH_DNA-bd_sf"/>
</dbReference>
<evidence type="ECO:0000256" key="2">
    <source>
        <dbReference type="ARBA" id="ARBA00023125"/>
    </source>
</evidence>
<reference evidence="6" key="2">
    <citation type="submission" date="2021-08" db="EMBL/GenBank/DDBJ databases">
        <authorList>
            <person name="Tani A."/>
            <person name="Ola A."/>
            <person name="Ogura Y."/>
            <person name="Katsura K."/>
            <person name="Hayashi T."/>
        </authorList>
    </citation>
    <scope>NUCLEOTIDE SEQUENCE</scope>
    <source>
        <strain evidence="6">KCTC 52305</strain>
    </source>
</reference>
<dbReference type="EMBL" id="BPQH01000002">
    <property type="protein sequence ID" value="GJD47820.1"/>
    <property type="molecule type" value="Genomic_DNA"/>
</dbReference>
<organism evidence="6 7">
    <name type="scientific">Methylobacterium crusticola</name>
    <dbReference type="NCBI Taxonomy" id="1697972"/>
    <lineage>
        <taxon>Bacteria</taxon>
        <taxon>Pseudomonadati</taxon>
        <taxon>Pseudomonadota</taxon>
        <taxon>Alphaproteobacteria</taxon>
        <taxon>Hyphomicrobiales</taxon>
        <taxon>Methylobacteriaceae</taxon>
        <taxon>Methylobacterium</taxon>
    </lineage>
</organism>
<dbReference type="SMART" id="SM00345">
    <property type="entry name" value="HTH_GNTR"/>
    <property type="match status" value="1"/>
</dbReference>
<proteinExistence type="predicted"/>
<feature type="domain" description="HTH gntR-type" evidence="5">
    <location>
        <begin position="7"/>
        <end position="75"/>
    </location>
</feature>
<evidence type="ECO:0000256" key="1">
    <source>
        <dbReference type="ARBA" id="ARBA00023015"/>
    </source>
</evidence>
<accession>A0ABQ4QR85</accession>
<comment type="caution">
    <text evidence="6">The sequence shown here is derived from an EMBL/GenBank/DDBJ whole genome shotgun (WGS) entry which is preliminary data.</text>
</comment>
<dbReference type="RefSeq" id="WP_203236313.1">
    <property type="nucleotide sequence ID" value="NZ_BPQH01000002.1"/>
</dbReference>
<dbReference type="PANTHER" id="PTHR44846">
    <property type="entry name" value="MANNOSYL-D-GLYCERATE TRANSPORT/METABOLISM SYSTEM REPRESSOR MNGR-RELATED"/>
    <property type="match status" value="1"/>
</dbReference>
<dbReference type="InterPro" id="IPR000524">
    <property type="entry name" value="Tscrpt_reg_HTH_GntR"/>
</dbReference>
<dbReference type="SUPFAM" id="SSF46785">
    <property type="entry name" value="Winged helix' DNA-binding domain"/>
    <property type="match status" value="1"/>
</dbReference>
<evidence type="ECO:0000256" key="3">
    <source>
        <dbReference type="ARBA" id="ARBA00023163"/>
    </source>
</evidence>
<name>A0ABQ4QR85_9HYPH</name>
<protein>
    <recommendedName>
        <fullName evidence="4">Histidine utilization repressor</fullName>
    </recommendedName>
</protein>
<dbReference type="Proteomes" id="UP001055167">
    <property type="component" value="Unassembled WGS sequence"/>
</dbReference>
<dbReference type="InterPro" id="IPR010248">
    <property type="entry name" value="His_ut_repres"/>
</dbReference>
<dbReference type="SUPFAM" id="SSF64288">
    <property type="entry name" value="Chorismate lyase-like"/>
    <property type="match status" value="1"/>
</dbReference>
<evidence type="ECO:0000313" key="6">
    <source>
        <dbReference type="EMBL" id="GJD47820.1"/>
    </source>
</evidence>
<dbReference type="PROSITE" id="PS50949">
    <property type="entry name" value="HTH_GNTR"/>
    <property type="match status" value="1"/>
</dbReference>
<evidence type="ECO:0000256" key="4">
    <source>
        <dbReference type="NCBIfam" id="TIGR02018"/>
    </source>
</evidence>
<dbReference type="Pfam" id="PF07702">
    <property type="entry name" value="UTRA"/>
    <property type="match status" value="1"/>
</dbReference>
<evidence type="ECO:0000313" key="7">
    <source>
        <dbReference type="Proteomes" id="UP001055167"/>
    </source>
</evidence>
<keyword evidence="2" id="KW-0238">DNA-binding</keyword>
<dbReference type="PRINTS" id="PR00035">
    <property type="entry name" value="HTHGNTR"/>
</dbReference>
<keyword evidence="7" id="KW-1185">Reference proteome</keyword>
<keyword evidence="1" id="KW-0805">Transcription regulation</keyword>
<gene>
    <name evidence="6" type="primary">nagR_1</name>
    <name evidence="6" type="ORF">OPKNFCMD_0532</name>
</gene>
<dbReference type="NCBIfam" id="TIGR02018">
    <property type="entry name" value="his_ut_repres"/>
    <property type="match status" value="1"/>
</dbReference>
<dbReference type="CDD" id="cd07377">
    <property type="entry name" value="WHTH_GntR"/>
    <property type="match status" value="1"/>
</dbReference>
<dbReference type="Pfam" id="PF00392">
    <property type="entry name" value="GntR"/>
    <property type="match status" value="1"/>
</dbReference>
<dbReference type="SMART" id="SM00866">
    <property type="entry name" value="UTRA"/>
    <property type="match status" value="1"/>
</dbReference>
<evidence type="ECO:0000259" key="5">
    <source>
        <dbReference type="PROSITE" id="PS50949"/>
    </source>
</evidence>
<dbReference type="Gene3D" id="1.10.10.10">
    <property type="entry name" value="Winged helix-like DNA-binding domain superfamily/Winged helix DNA-binding domain"/>
    <property type="match status" value="1"/>
</dbReference>
<dbReference type="InterPro" id="IPR036388">
    <property type="entry name" value="WH-like_DNA-bd_sf"/>
</dbReference>
<reference evidence="6" key="1">
    <citation type="journal article" date="2021" name="Front. Microbiol.">
        <title>Comprehensive Comparative Genomics and Phenotyping of Methylobacterium Species.</title>
        <authorList>
            <person name="Alessa O."/>
            <person name="Ogura Y."/>
            <person name="Fujitani Y."/>
            <person name="Takami H."/>
            <person name="Hayashi T."/>
            <person name="Sahin N."/>
            <person name="Tani A."/>
        </authorList>
    </citation>
    <scope>NUCLEOTIDE SEQUENCE</scope>
    <source>
        <strain evidence="6">KCTC 52305</strain>
    </source>
</reference>
<dbReference type="PANTHER" id="PTHR44846:SF16">
    <property type="entry name" value="TRANSCRIPTIONAL REGULATOR PHNF-RELATED"/>
    <property type="match status" value="1"/>
</dbReference>
<keyword evidence="3" id="KW-0804">Transcription</keyword>
<dbReference type="InterPro" id="IPR011663">
    <property type="entry name" value="UTRA"/>
</dbReference>